<keyword evidence="9" id="KW-0175">Coiled coil</keyword>
<keyword evidence="7" id="KW-0833">Ubl conjugation pathway</keyword>
<evidence type="ECO:0000256" key="3">
    <source>
        <dbReference type="ARBA" id="ARBA00022679"/>
    </source>
</evidence>
<dbReference type="Proteomes" id="UP000692954">
    <property type="component" value="Unassembled WGS sequence"/>
</dbReference>
<dbReference type="Pfam" id="PF01485">
    <property type="entry name" value="IBR"/>
    <property type="match status" value="2"/>
</dbReference>
<keyword evidence="5" id="KW-0677">Repeat</keyword>
<evidence type="ECO:0000256" key="7">
    <source>
        <dbReference type="ARBA" id="ARBA00022786"/>
    </source>
</evidence>
<keyword evidence="3" id="KW-0808">Transferase</keyword>
<dbReference type="SMART" id="SM00647">
    <property type="entry name" value="IBR"/>
    <property type="match status" value="2"/>
</dbReference>
<dbReference type="EC" id="2.3.2.31" evidence="2"/>
<evidence type="ECO:0000256" key="1">
    <source>
        <dbReference type="ARBA" id="ARBA00001798"/>
    </source>
</evidence>
<evidence type="ECO:0000256" key="6">
    <source>
        <dbReference type="ARBA" id="ARBA00022771"/>
    </source>
</evidence>
<evidence type="ECO:0000313" key="12">
    <source>
        <dbReference type="Proteomes" id="UP000692954"/>
    </source>
</evidence>
<keyword evidence="8" id="KW-0862">Zinc</keyword>
<dbReference type="FunFam" id="3.30.40.10:FF:000894">
    <property type="entry name" value="RBR-type E3 ubiquitin transferase"/>
    <property type="match status" value="1"/>
</dbReference>
<keyword evidence="6" id="KW-0863">Zinc-finger</keyword>
<evidence type="ECO:0000256" key="4">
    <source>
        <dbReference type="ARBA" id="ARBA00022723"/>
    </source>
</evidence>
<reference evidence="11" key="1">
    <citation type="submission" date="2021-01" db="EMBL/GenBank/DDBJ databases">
        <authorList>
            <consortium name="Genoscope - CEA"/>
            <person name="William W."/>
        </authorList>
    </citation>
    <scope>NUCLEOTIDE SEQUENCE</scope>
</reference>
<accession>A0A8S1KA38</accession>
<comment type="catalytic activity">
    <reaction evidence="1">
        <text>[E2 ubiquitin-conjugating enzyme]-S-ubiquitinyl-L-cysteine + [acceptor protein]-L-lysine = [E2 ubiquitin-conjugating enzyme]-L-cysteine + [acceptor protein]-N(6)-ubiquitinyl-L-lysine.</text>
        <dbReference type="EC" id="2.3.2.31"/>
    </reaction>
</comment>
<sequence length="444" mass="52686">MDEYYDEQYNIGLDEDYDNNDLQKNEILLSQNELYQEFLNRLDKIKDKIGESPQVILNILIFFNFEEQSIYEKLLLDGESDKIKSQLQEQGIYNESEVKFHENIFCSICEQNGIQGFSLNCDHKFCQSCWNQMIEIQFSSQIPLVRCLQDQCFERLPNSFLEQYPNYKQILIKRFMQHDSSITWCPGLNCENVFKYLNFSHSIKCPCGIKFCSKCREEKHYPIPCDILKKVLEYQQSNEYWAALNASKCPQCGRLIQRTEGCFHLKCLCGQHFCFKCSGPWAKDHEKSFYTCPFTNTNKNPSKHAVQLKNELQNVNTNIQNILSSIKNLKLKIKKVQLDSIIEYSEKIINLLKTSKSFLYYKFYLLENNDVSIYEQTFQQFQELMDFFIQILENKIQEIEDNESLKGQFILEFIHFDDSEKKILQNLKIQKKIIKKYIVETLIM</sequence>
<keyword evidence="4" id="KW-0479">Metal-binding</keyword>
<dbReference type="InterPro" id="IPR044066">
    <property type="entry name" value="TRIAD_supradom"/>
</dbReference>
<evidence type="ECO:0000256" key="9">
    <source>
        <dbReference type="SAM" id="Coils"/>
    </source>
</evidence>
<gene>
    <name evidence="11" type="ORF">PSON_ATCC_30995.1.T0060527</name>
</gene>
<dbReference type="CDD" id="cd22584">
    <property type="entry name" value="Rcat_RBR_unk"/>
    <property type="match status" value="1"/>
</dbReference>
<evidence type="ECO:0000256" key="5">
    <source>
        <dbReference type="ARBA" id="ARBA00022737"/>
    </source>
</evidence>
<keyword evidence="12" id="KW-1185">Reference proteome</keyword>
<feature type="coiled-coil region" evidence="9">
    <location>
        <begin position="305"/>
        <end position="339"/>
    </location>
</feature>
<protein>
    <recommendedName>
        <fullName evidence="2">RBR-type E3 ubiquitin transferase</fullName>
        <ecNumber evidence="2">2.3.2.31</ecNumber>
    </recommendedName>
</protein>
<dbReference type="EMBL" id="CAJJDN010000006">
    <property type="protein sequence ID" value="CAD8052580.1"/>
    <property type="molecule type" value="Genomic_DNA"/>
</dbReference>
<evidence type="ECO:0000256" key="2">
    <source>
        <dbReference type="ARBA" id="ARBA00012251"/>
    </source>
</evidence>
<name>A0A8S1KA38_9CILI</name>
<dbReference type="OrthoDB" id="303865at2759"/>
<proteinExistence type="predicted"/>
<dbReference type="GO" id="GO:0061630">
    <property type="term" value="F:ubiquitin protein ligase activity"/>
    <property type="evidence" value="ECO:0007669"/>
    <property type="project" value="UniProtKB-EC"/>
</dbReference>
<dbReference type="AlphaFoldDB" id="A0A8S1KA38"/>
<organism evidence="11 12">
    <name type="scientific">Paramecium sonneborni</name>
    <dbReference type="NCBI Taxonomy" id="65129"/>
    <lineage>
        <taxon>Eukaryota</taxon>
        <taxon>Sar</taxon>
        <taxon>Alveolata</taxon>
        <taxon>Ciliophora</taxon>
        <taxon>Intramacronucleata</taxon>
        <taxon>Oligohymenophorea</taxon>
        <taxon>Peniculida</taxon>
        <taxon>Parameciidae</taxon>
        <taxon>Paramecium</taxon>
    </lineage>
</organism>
<dbReference type="GO" id="GO:0008270">
    <property type="term" value="F:zinc ion binding"/>
    <property type="evidence" value="ECO:0007669"/>
    <property type="project" value="UniProtKB-KW"/>
</dbReference>
<evidence type="ECO:0000259" key="10">
    <source>
        <dbReference type="PROSITE" id="PS51873"/>
    </source>
</evidence>
<dbReference type="PANTHER" id="PTHR11685">
    <property type="entry name" value="RBR FAMILY RING FINGER AND IBR DOMAIN-CONTAINING"/>
    <property type="match status" value="1"/>
</dbReference>
<comment type="caution">
    <text evidence="11">The sequence shown here is derived from an EMBL/GenBank/DDBJ whole genome shotgun (WGS) entry which is preliminary data.</text>
</comment>
<dbReference type="GO" id="GO:0016567">
    <property type="term" value="P:protein ubiquitination"/>
    <property type="evidence" value="ECO:0007669"/>
    <property type="project" value="InterPro"/>
</dbReference>
<dbReference type="PROSITE" id="PS51873">
    <property type="entry name" value="TRIAD"/>
    <property type="match status" value="1"/>
</dbReference>
<dbReference type="InterPro" id="IPR002867">
    <property type="entry name" value="IBR_dom"/>
</dbReference>
<evidence type="ECO:0000256" key="8">
    <source>
        <dbReference type="ARBA" id="ARBA00022833"/>
    </source>
</evidence>
<dbReference type="InterPro" id="IPR031127">
    <property type="entry name" value="E3_UB_ligase_RBR"/>
</dbReference>
<evidence type="ECO:0000313" key="11">
    <source>
        <dbReference type="EMBL" id="CAD8052580.1"/>
    </source>
</evidence>
<feature type="domain" description="RING-type" evidence="10">
    <location>
        <begin position="102"/>
        <end position="296"/>
    </location>
</feature>